<dbReference type="Pfam" id="PF01015">
    <property type="entry name" value="Ribosomal_S3Ae"/>
    <property type="match status" value="1"/>
</dbReference>
<dbReference type="eggNOG" id="KOG1628">
    <property type="taxonomic scope" value="Eukaryota"/>
</dbReference>
<comment type="subunit">
    <text evidence="5">Component of the small ribosomal subunit. Mature ribosomes consist of a small (40S) and a large (60S) subunit. The 40S subunit contains about 33 different proteins and 1 molecule of RNA (18S). The 60S subunit contains about 49 different proteins and 3 molecules of RNA (28S, 5.8S and 5S). Identified in a IGF2BP1-dependent mRNP granule complex containing untranslated mRNAs. Binds with high affinity to IPO4. Interacts with DDIT3.</text>
</comment>
<comment type="subcellular location">
    <subcellularLocation>
        <location evidence="5">Cytoplasm</location>
    </subcellularLocation>
    <subcellularLocation>
        <location evidence="5">Nucleus</location>
    </subcellularLocation>
    <subcellularLocation>
        <location evidence="1">Nucleus</location>
        <location evidence="1">Nucleolus</location>
    </subcellularLocation>
    <text evidence="5">Localized in cytoplasmic mRNP granules containing untranslated mRNAs.</text>
</comment>
<dbReference type="HAMAP" id="MF_03122">
    <property type="entry name" value="Ribosomal_eS1_euk"/>
    <property type="match status" value="1"/>
</dbReference>
<reference evidence="7" key="3">
    <citation type="submission" date="2025-09" db="UniProtKB">
        <authorList>
            <consortium name="Ensembl"/>
        </authorList>
    </citation>
    <scope>IDENTIFICATION</scope>
    <source>
        <strain evidence="7">Isolate ISIS603380</strain>
    </source>
</reference>
<dbReference type="SMART" id="SM01397">
    <property type="entry name" value="Ribosomal_S3Ae"/>
    <property type="match status" value="1"/>
</dbReference>
<evidence type="ECO:0000256" key="4">
    <source>
        <dbReference type="ARBA" id="ARBA00023274"/>
    </source>
</evidence>
<keyword evidence="5" id="KW-0221">Differentiation</keyword>
<accession>G3UG10</accession>
<protein>
    <recommendedName>
        <fullName evidence="5">Small ribosomal subunit protein eS1</fullName>
    </recommendedName>
</protein>
<dbReference type="GO" id="GO:0003735">
    <property type="term" value="F:structural constituent of ribosome"/>
    <property type="evidence" value="ECO:0007669"/>
    <property type="project" value="UniProtKB-UniRule"/>
</dbReference>
<dbReference type="GO" id="GO:0005730">
    <property type="term" value="C:nucleolus"/>
    <property type="evidence" value="ECO:0007669"/>
    <property type="project" value="UniProtKB-SubCell"/>
</dbReference>
<dbReference type="InParanoid" id="G3UG10"/>
<organism evidence="7 8">
    <name type="scientific">Loxodonta africana</name>
    <name type="common">African elephant</name>
    <dbReference type="NCBI Taxonomy" id="9785"/>
    <lineage>
        <taxon>Eukaryota</taxon>
        <taxon>Metazoa</taxon>
        <taxon>Chordata</taxon>
        <taxon>Craniata</taxon>
        <taxon>Vertebrata</taxon>
        <taxon>Euteleostomi</taxon>
        <taxon>Mammalia</taxon>
        <taxon>Eutheria</taxon>
        <taxon>Afrotheria</taxon>
        <taxon>Proboscidea</taxon>
        <taxon>Elephantidae</taxon>
        <taxon>Loxodonta</taxon>
    </lineage>
</organism>
<evidence type="ECO:0000313" key="7">
    <source>
        <dbReference type="Ensembl" id="ENSLAFP00000026768.1"/>
    </source>
</evidence>
<dbReference type="HOGENOM" id="CLU_062507_0_1_1"/>
<dbReference type="GeneTree" id="ENSGT00390000018433"/>
<dbReference type="Proteomes" id="UP000007646">
    <property type="component" value="Unassembled WGS sequence"/>
</dbReference>
<dbReference type="STRING" id="9785.ENSLAFP00000026768"/>
<feature type="initiator methionine" description="Removed" evidence="5">
    <location>
        <position position="1"/>
    </location>
</feature>
<feature type="compositionally biased region" description="Basic and acidic residues" evidence="6">
    <location>
        <begin position="232"/>
        <end position="243"/>
    </location>
</feature>
<keyword evidence="8" id="KW-1185">Reference proteome</keyword>
<evidence type="ECO:0000256" key="2">
    <source>
        <dbReference type="ARBA" id="ARBA00022490"/>
    </source>
</evidence>
<dbReference type="GO" id="GO:0006412">
    <property type="term" value="P:translation"/>
    <property type="evidence" value="ECO:0007669"/>
    <property type="project" value="UniProtKB-UniRule"/>
</dbReference>
<evidence type="ECO:0000256" key="5">
    <source>
        <dbReference type="HAMAP-Rule" id="MF_03122"/>
    </source>
</evidence>
<dbReference type="GO" id="GO:0022627">
    <property type="term" value="C:cytosolic small ribosomal subunit"/>
    <property type="evidence" value="ECO:0007669"/>
    <property type="project" value="UniProtKB-UniRule"/>
</dbReference>
<comment type="function">
    <text evidence="5">May play a role during erythropoiesis through regulation of transcription factor DDIT3.</text>
</comment>
<dbReference type="PANTHER" id="PTHR11830">
    <property type="entry name" value="40S RIBOSOMAL PROTEIN S3A"/>
    <property type="match status" value="1"/>
</dbReference>
<keyword evidence="4 5" id="KW-0687">Ribonucleoprotein</keyword>
<keyword evidence="3 5" id="KW-0689">Ribosomal protein</keyword>
<reference evidence="7 8" key="1">
    <citation type="submission" date="2009-06" db="EMBL/GenBank/DDBJ databases">
        <title>The Genome Sequence of Loxodonta africana (African elephant).</title>
        <authorList>
            <person name="Di Palma F."/>
            <person name="Heiman D."/>
            <person name="Young S."/>
            <person name="Johnson J."/>
            <person name="Lander E.S."/>
            <person name="Lindblad-Toh K."/>
        </authorList>
    </citation>
    <scope>NUCLEOTIDE SEQUENCE [LARGE SCALE GENOMIC DNA]</scope>
    <source>
        <strain evidence="7 8">Isolate ISIS603380</strain>
    </source>
</reference>
<dbReference type="InterPro" id="IPR027500">
    <property type="entry name" value="Ribosomal_eS1_euk"/>
</dbReference>
<comment type="similarity">
    <text evidence="5">Belongs to the eukaryotic ribosomal protein eS1 family.</text>
</comment>
<sequence>MVAGKNKCLVKEKKTAKKKVVDPFSKKHWYDVKTPATFNIRNIGKTLHRTQGTKIAPDVLKGHVLEGSLANLQNDGDAFRKVKLITEDVHGKNYLINFPGMDLTRDKICSMVKKWQTTTEAHVDGRTTDGYLLCLFCWFYKNTNNQSRKTSYAQHQRVHQIQKKTMAIMTANDLKKAVNRLIPDCTGKDTEKDCTYPLHDAFVRKVKMLKKPKFKLGKATELRGEGSSSGKATRDETGAKVEGADGYELPVPQSV</sequence>
<proteinExistence type="inferred from homology"/>
<gene>
    <name evidence="5" type="primary">RPS3A</name>
</gene>
<dbReference type="Ensembl" id="ENSLAFT00000030039.1">
    <property type="protein sequence ID" value="ENSLAFP00000026768.1"/>
    <property type="gene ID" value="ENSLAFG00000031524.1"/>
</dbReference>
<name>G3UG10_LOXAF</name>
<dbReference type="AlphaFoldDB" id="G3UG10"/>
<keyword evidence="5" id="KW-0539">Nucleus</keyword>
<evidence type="ECO:0000256" key="6">
    <source>
        <dbReference type="SAM" id="MobiDB-lite"/>
    </source>
</evidence>
<dbReference type="InterPro" id="IPR001593">
    <property type="entry name" value="Ribosomal_eS1"/>
</dbReference>
<dbReference type="GO" id="GO:0030154">
    <property type="term" value="P:cell differentiation"/>
    <property type="evidence" value="ECO:0007669"/>
    <property type="project" value="UniProtKB-KW"/>
</dbReference>
<evidence type="ECO:0000313" key="8">
    <source>
        <dbReference type="Proteomes" id="UP000007646"/>
    </source>
</evidence>
<keyword evidence="2 5" id="KW-0963">Cytoplasm</keyword>
<evidence type="ECO:0000256" key="1">
    <source>
        <dbReference type="ARBA" id="ARBA00004604"/>
    </source>
</evidence>
<reference evidence="7" key="2">
    <citation type="submission" date="2025-08" db="UniProtKB">
        <authorList>
            <consortium name="Ensembl"/>
        </authorList>
    </citation>
    <scope>IDENTIFICATION</scope>
    <source>
        <strain evidence="7">Isolate ISIS603380</strain>
    </source>
</reference>
<evidence type="ECO:0000256" key="3">
    <source>
        <dbReference type="ARBA" id="ARBA00022980"/>
    </source>
</evidence>
<feature type="region of interest" description="Disordered" evidence="6">
    <location>
        <begin position="219"/>
        <end position="255"/>
    </location>
</feature>